<dbReference type="EMBL" id="CAXAMM010039141">
    <property type="protein sequence ID" value="CAK9084209.1"/>
    <property type="molecule type" value="Genomic_DNA"/>
</dbReference>
<feature type="region of interest" description="Disordered" evidence="1">
    <location>
        <begin position="191"/>
        <end position="280"/>
    </location>
</feature>
<feature type="compositionally biased region" description="Basic and acidic residues" evidence="1">
    <location>
        <begin position="261"/>
        <end position="280"/>
    </location>
</feature>
<dbReference type="Proteomes" id="UP001642464">
    <property type="component" value="Unassembled WGS sequence"/>
</dbReference>
<name>A0ABP0Q7I5_9DINO</name>
<reference evidence="2 3" key="1">
    <citation type="submission" date="2024-02" db="EMBL/GenBank/DDBJ databases">
        <authorList>
            <person name="Chen Y."/>
            <person name="Shah S."/>
            <person name="Dougan E. K."/>
            <person name="Thang M."/>
            <person name="Chan C."/>
        </authorList>
    </citation>
    <scope>NUCLEOTIDE SEQUENCE [LARGE SCALE GENOMIC DNA]</scope>
</reference>
<protein>
    <submittedName>
        <fullName evidence="2">Uncharacterized protein</fullName>
    </submittedName>
</protein>
<feature type="compositionally biased region" description="Basic and acidic residues" evidence="1">
    <location>
        <begin position="239"/>
        <end position="253"/>
    </location>
</feature>
<accession>A0ABP0Q7I5</accession>
<organism evidence="2 3">
    <name type="scientific">Durusdinium trenchii</name>
    <dbReference type="NCBI Taxonomy" id="1381693"/>
    <lineage>
        <taxon>Eukaryota</taxon>
        <taxon>Sar</taxon>
        <taxon>Alveolata</taxon>
        <taxon>Dinophyceae</taxon>
        <taxon>Suessiales</taxon>
        <taxon>Symbiodiniaceae</taxon>
        <taxon>Durusdinium</taxon>
    </lineage>
</organism>
<evidence type="ECO:0000313" key="3">
    <source>
        <dbReference type="Proteomes" id="UP001642464"/>
    </source>
</evidence>
<evidence type="ECO:0000256" key="1">
    <source>
        <dbReference type="SAM" id="MobiDB-lite"/>
    </source>
</evidence>
<comment type="caution">
    <text evidence="2">The sequence shown here is derived from an EMBL/GenBank/DDBJ whole genome shotgun (WGS) entry which is preliminary data.</text>
</comment>
<feature type="region of interest" description="Disordered" evidence="1">
    <location>
        <begin position="1"/>
        <end position="31"/>
    </location>
</feature>
<gene>
    <name evidence="2" type="ORF">SCF082_LOCUS39953</name>
</gene>
<sequence length="694" mass="77568">MNPKLGRTAEQRKGKKGKGTGKDDQAADEQEELEARATRLCFILKLDRGDDDPVDLADEAFVAHKCRFLTLAQFATYVDFAILQKNQPPPVIIGWNDKQCQPEGSAENILKDLVSFARLNWPDAANEFGHSLKVIEGTHKKVSAVSRKSTANQNLRSGFFPVDQAEHKAKKGKGKGKAPAARLAALPITSTAHQWRMVPKPSEGKGAAGSSSDAVVGPPERTIAQDIAMKGAAKAKGKGKSDTQPKGKGKYEPQKGQYKSEPYKGHGKEKGKEKGKGKPAQERVYYGDREWFPKELLHLLTQSYHFPTQSRLFIEVNIIAKANPYAAVQLLGKIKERAPNQVQESLRAELRTYVQDPSHQDRHIEMFVETLRMSPIAAAKLLGLLMGEPRVPDPQRYNLPLYTVLPNREMICTYQPPYQPPEGGNDDLPVWEEKVGVALGLVPYSDRWAEELAKIMVQKNPTSHADFDKTETPYVRTEGGRGQSISFVADGQPGELSRTPTREDFPLVVISKKLEAPAWHKEFRRELPNDPLLHTDVYEVKVKVLYLPDILKLKVVSILSMVWNNWDNMKVFSKIPIRAVVLGVPSQWCQTKLSHSLRFMRQECGIVMRTFGALACFGPQYCDLARFPPNNLQNTSESWQSWHILAIYRAGPHAKKILASSFWNTHGQTGLVKHHMVLTVSLFADSSFPGTFNG</sequence>
<evidence type="ECO:0000313" key="2">
    <source>
        <dbReference type="EMBL" id="CAK9084209.1"/>
    </source>
</evidence>
<proteinExistence type="predicted"/>
<keyword evidence="3" id="KW-1185">Reference proteome</keyword>